<name>A0A3S2TT94_9BACI</name>
<sequence length="200" mass="23170">MNGQLVQDYYSFKNWVKHVVGESRKQSTFLIGIDGCGGSGKSTFAQKLKDDFCDITIVHMDDFYVTTSLISNLEPAKKSIGADFDWRRLLKEVLNPLSKEVAGYYQRYDWKTDKLAEWHHVPVGGIVVIEGVYTLRKELEDLYDVKVWIDCPRETRLARGIERDGEDAQTIWENNWMIAEDIYVKAHQPVNRANFIIRGY</sequence>
<keyword evidence="2" id="KW-0418">Kinase</keyword>
<organism evidence="2 3">
    <name type="scientific">Niallia taxi</name>
    <dbReference type="NCBI Taxonomy" id="2499688"/>
    <lineage>
        <taxon>Bacteria</taxon>
        <taxon>Bacillati</taxon>
        <taxon>Bacillota</taxon>
        <taxon>Bacilli</taxon>
        <taxon>Bacillales</taxon>
        <taxon>Bacillaceae</taxon>
        <taxon>Niallia</taxon>
    </lineage>
</organism>
<dbReference type="RefSeq" id="WP_127739202.1">
    <property type="nucleotide sequence ID" value="NZ_RZTZ01000006.1"/>
</dbReference>
<dbReference type="GO" id="GO:0005524">
    <property type="term" value="F:ATP binding"/>
    <property type="evidence" value="ECO:0007669"/>
    <property type="project" value="InterPro"/>
</dbReference>
<keyword evidence="3" id="KW-1185">Reference proteome</keyword>
<feature type="domain" description="Phosphoribulokinase/uridine kinase" evidence="1">
    <location>
        <begin position="30"/>
        <end position="165"/>
    </location>
</feature>
<evidence type="ECO:0000313" key="2">
    <source>
        <dbReference type="EMBL" id="RVT60731.1"/>
    </source>
</evidence>
<proteinExistence type="predicted"/>
<dbReference type="Gene3D" id="3.40.50.300">
    <property type="entry name" value="P-loop containing nucleotide triphosphate hydrolases"/>
    <property type="match status" value="1"/>
</dbReference>
<dbReference type="Proteomes" id="UP000288024">
    <property type="component" value="Unassembled WGS sequence"/>
</dbReference>
<accession>A0A3S2TT94</accession>
<dbReference type="AlphaFoldDB" id="A0A3S2TT94"/>
<dbReference type="PRINTS" id="PR00988">
    <property type="entry name" value="URIDINKINASE"/>
</dbReference>
<protein>
    <submittedName>
        <fullName evidence="2">Uridine kinase</fullName>
    </submittedName>
</protein>
<evidence type="ECO:0000259" key="1">
    <source>
        <dbReference type="Pfam" id="PF00485"/>
    </source>
</evidence>
<comment type="caution">
    <text evidence="2">The sequence shown here is derived from an EMBL/GenBank/DDBJ whole genome shotgun (WGS) entry which is preliminary data.</text>
</comment>
<keyword evidence="2" id="KW-0808">Transferase</keyword>
<gene>
    <name evidence="2" type="ORF">EM808_15905</name>
</gene>
<reference evidence="2 3" key="1">
    <citation type="submission" date="2019-01" db="EMBL/GenBank/DDBJ databases">
        <title>Bacillus sp. M5HDSG1-1, whole genome shotgun sequence.</title>
        <authorList>
            <person name="Tuo L."/>
        </authorList>
    </citation>
    <scope>NUCLEOTIDE SEQUENCE [LARGE SCALE GENOMIC DNA]</scope>
    <source>
        <strain evidence="2 3">M5HDSG1-1</strain>
    </source>
</reference>
<dbReference type="InterPro" id="IPR006083">
    <property type="entry name" value="PRK/URK"/>
</dbReference>
<dbReference type="PANTHER" id="PTHR10285">
    <property type="entry name" value="URIDINE KINASE"/>
    <property type="match status" value="1"/>
</dbReference>
<dbReference type="Pfam" id="PF00485">
    <property type="entry name" value="PRK"/>
    <property type="match status" value="1"/>
</dbReference>
<dbReference type="InterPro" id="IPR027417">
    <property type="entry name" value="P-loop_NTPase"/>
</dbReference>
<evidence type="ECO:0000313" key="3">
    <source>
        <dbReference type="Proteomes" id="UP000288024"/>
    </source>
</evidence>
<dbReference type="EMBL" id="RZTZ01000006">
    <property type="protein sequence ID" value="RVT60731.1"/>
    <property type="molecule type" value="Genomic_DNA"/>
</dbReference>
<dbReference type="GO" id="GO:0016301">
    <property type="term" value="F:kinase activity"/>
    <property type="evidence" value="ECO:0007669"/>
    <property type="project" value="UniProtKB-KW"/>
</dbReference>
<dbReference type="SUPFAM" id="SSF52540">
    <property type="entry name" value="P-loop containing nucleoside triphosphate hydrolases"/>
    <property type="match status" value="1"/>
</dbReference>